<protein>
    <recommendedName>
        <fullName evidence="2">Fatty acid desaturase domain-containing protein</fullName>
    </recommendedName>
</protein>
<feature type="transmembrane region" description="Helical" evidence="1">
    <location>
        <begin position="206"/>
        <end position="227"/>
    </location>
</feature>
<feature type="transmembrane region" description="Helical" evidence="1">
    <location>
        <begin position="34"/>
        <end position="58"/>
    </location>
</feature>
<feature type="domain" description="Fatty acid desaturase" evidence="2">
    <location>
        <begin position="62"/>
        <end position="299"/>
    </location>
</feature>
<dbReference type="GO" id="GO:0016020">
    <property type="term" value="C:membrane"/>
    <property type="evidence" value="ECO:0007669"/>
    <property type="project" value="TreeGrafter"/>
</dbReference>
<proteinExistence type="predicted"/>
<dbReference type="GO" id="GO:0016717">
    <property type="term" value="F:oxidoreductase activity, acting on paired donors, with oxidation of a pair of donors resulting in the reduction of molecular oxygen to two molecules of water"/>
    <property type="evidence" value="ECO:0007669"/>
    <property type="project" value="TreeGrafter"/>
</dbReference>
<evidence type="ECO:0000259" key="2">
    <source>
        <dbReference type="Pfam" id="PF00487"/>
    </source>
</evidence>
<dbReference type="Proteomes" id="UP000239504">
    <property type="component" value="Unassembled WGS sequence"/>
</dbReference>
<dbReference type="PANTHER" id="PTHR19353">
    <property type="entry name" value="FATTY ACID DESATURASE 2"/>
    <property type="match status" value="1"/>
</dbReference>
<keyword evidence="1" id="KW-0472">Membrane</keyword>
<keyword evidence="1" id="KW-0812">Transmembrane</keyword>
<feature type="transmembrane region" description="Helical" evidence="1">
    <location>
        <begin position="182"/>
        <end position="200"/>
    </location>
</feature>
<evidence type="ECO:0000313" key="4">
    <source>
        <dbReference type="Proteomes" id="UP000239504"/>
    </source>
</evidence>
<dbReference type="EMBL" id="PJCH01000005">
    <property type="protein sequence ID" value="PQA88238.1"/>
    <property type="molecule type" value="Genomic_DNA"/>
</dbReference>
<reference evidence="3 4" key="1">
    <citation type="submission" date="2017-12" db="EMBL/GenBank/DDBJ databases">
        <authorList>
            <person name="Hurst M.R.H."/>
        </authorList>
    </citation>
    <scope>NUCLEOTIDE SEQUENCE [LARGE SCALE GENOMIC DNA]</scope>
    <source>
        <strain evidence="3 4">SY-3-19</strain>
    </source>
</reference>
<organism evidence="3 4">
    <name type="scientific">Hyphococcus luteus</name>
    <dbReference type="NCBI Taxonomy" id="2058213"/>
    <lineage>
        <taxon>Bacteria</taxon>
        <taxon>Pseudomonadati</taxon>
        <taxon>Pseudomonadota</taxon>
        <taxon>Alphaproteobacteria</taxon>
        <taxon>Parvularculales</taxon>
        <taxon>Parvularculaceae</taxon>
        <taxon>Hyphococcus</taxon>
    </lineage>
</organism>
<dbReference type="RefSeq" id="WP_104829483.1">
    <property type="nucleotide sequence ID" value="NZ_PJCH01000005.1"/>
</dbReference>
<keyword evidence="4" id="KW-1185">Reference proteome</keyword>
<dbReference type="InterPro" id="IPR005804">
    <property type="entry name" value="FA_desaturase_dom"/>
</dbReference>
<sequence>MVAAAKQENAFTPPPSGEVVDLGVKPGAGLGVHAFAWTSLAVFFAMTGLIALTSFLAVSGALSYWFAVPANAVCLYVLAHLNHEAFHSNISGSQYKAKWLNEAIGRFISFVFWFSMPAFRAIHFAHHRFTNDRDLDADTWMARKNPLAVALACLTLQMRYEVQMLRLFRKGVISRRIVIEFYIERVMDITLVVAAFWAGYGFEVVMLWLLPAYLTLPFLAFFFAYVVHVPHDAEGGKYRNTSVWLARRAWMQPVLNAVFVYQNYHLVHHLHPRIPFYRYERAFRQIRPELERHRAAIRWV</sequence>
<keyword evidence="1" id="KW-1133">Transmembrane helix</keyword>
<name>A0A2S7K700_9PROT</name>
<feature type="transmembrane region" description="Helical" evidence="1">
    <location>
        <begin position="103"/>
        <end position="125"/>
    </location>
</feature>
<dbReference type="InterPro" id="IPR012171">
    <property type="entry name" value="Fatty_acid_desaturase"/>
</dbReference>
<dbReference type="Pfam" id="PF00487">
    <property type="entry name" value="FA_desaturase"/>
    <property type="match status" value="1"/>
</dbReference>
<dbReference type="AlphaFoldDB" id="A0A2S7K700"/>
<accession>A0A2S7K700</accession>
<dbReference type="GO" id="GO:0008610">
    <property type="term" value="P:lipid biosynthetic process"/>
    <property type="evidence" value="ECO:0007669"/>
    <property type="project" value="UniProtKB-ARBA"/>
</dbReference>
<dbReference type="OrthoDB" id="784276at2"/>
<feature type="transmembrane region" description="Helical" evidence="1">
    <location>
        <begin position="64"/>
        <end position="82"/>
    </location>
</feature>
<comment type="caution">
    <text evidence="3">The sequence shown here is derived from an EMBL/GenBank/DDBJ whole genome shotgun (WGS) entry which is preliminary data.</text>
</comment>
<gene>
    <name evidence="3" type="ORF">CW354_08005</name>
</gene>
<evidence type="ECO:0000313" key="3">
    <source>
        <dbReference type="EMBL" id="PQA88238.1"/>
    </source>
</evidence>
<evidence type="ECO:0000256" key="1">
    <source>
        <dbReference type="SAM" id="Phobius"/>
    </source>
</evidence>
<dbReference type="PANTHER" id="PTHR19353:SF19">
    <property type="entry name" value="DELTA(5) FATTY ACID DESATURASE C-RELATED"/>
    <property type="match status" value="1"/>
</dbReference>